<dbReference type="EMBL" id="JBAMMX010000018">
    <property type="protein sequence ID" value="KAK6922684.1"/>
    <property type="molecule type" value="Genomic_DNA"/>
</dbReference>
<evidence type="ECO:0000256" key="4">
    <source>
        <dbReference type="ARBA" id="ARBA00022801"/>
    </source>
</evidence>
<keyword evidence="9" id="KW-1185">Reference proteome</keyword>
<feature type="domain" description="G" evidence="6">
    <location>
        <begin position="25"/>
        <end position="66"/>
    </location>
</feature>
<proteinExistence type="inferred from homology"/>
<evidence type="ECO:0000256" key="5">
    <source>
        <dbReference type="ARBA" id="ARBA00023295"/>
    </source>
</evidence>
<comment type="catalytic activity">
    <reaction evidence="1">
        <text>Random hydrolysis of (1-&gt;4)-beta-D-mannosidic linkages in mannans, galactomannans and glucomannans.</text>
        <dbReference type="EC" id="3.2.1.78"/>
    </reaction>
</comment>
<dbReference type="GO" id="GO:0005525">
    <property type="term" value="F:GTP binding"/>
    <property type="evidence" value="ECO:0007669"/>
    <property type="project" value="InterPro"/>
</dbReference>
<comment type="caution">
    <text evidence="8">The sequence shown here is derived from an EMBL/GenBank/DDBJ whole genome shotgun (WGS) entry which is preliminary data.</text>
</comment>
<dbReference type="InterPro" id="IPR017853">
    <property type="entry name" value="GH"/>
</dbReference>
<evidence type="ECO:0000256" key="2">
    <source>
        <dbReference type="ARBA" id="ARBA00005641"/>
    </source>
</evidence>
<evidence type="ECO:0000259" key="6">
    <source>
        <dbReference type="Pfam" id="PF01926"/>
    </source>
</evidence>
<reference evidence="8 9" key="1">
    <citation type="submission" date="2023-12" db="EMBL/GenBank/DDBJ databases">
        <title>A high-quality genome assembly for Dillenia turbinata (Dilleniales).</title>
        <authorList>
            <person name="Chanderbali A."/>
        </authorList>
    </citation>
    <scope>NUCLEOTIDE SEQUENCE [LARGE SCALE GENOMIC DNA]</scope>
    <source>
        <strain evidence="8">LSX21</strain>
        <tissue evidence="8">Leaf</tissue>
    </source>
</reference>
<dbReference type="InterPro" id="IPR027417">
    <property type="entry name" value="P-loop_NTPase"/>
</dbReference>
<dbReference type="GO" id="GO:0016985">
    <property type="term" value="F:mannan endo-1,4-beta-mannosidase activity"/>
    <property type="evidence" value="ECO:0007669"/>
    <property type="project" value="UniProtKB-EC"/>
</dbReference>
<dbReference type="EC" id="3.2.1.78" evidence="3"/>
<evidence type="ECO:0000256" key="3">
    <source>
        <dbReference type="ARBA" id="ARBA00012706"/>
    </source>
</evidence>
<sequence>MALLDDCEMEELDFSQSPNHRSGYVAVLGRPNVGKSTLSNQMIGQKLSIVTDKPQTTRHRILVICSGPEYQTIGAGAEFESHVQLSSITRIINYYLIVALKLEHIRTRGVHFVLNGMPYYANGFNAYWLIFFALDSSQKSKVSSAFQEASSHGLNVARTWAFSDAGVEFVISEPRNYGIKLILGLVNNYESFGGKKQYVDWARSQGQNPVVKGYYKNHIKTVLSRYNKFTGIYHKNDPTMMAWELMNEPRCTSDPSGRTFQLFGPSLQSDEWHIFYAYRFQWNIVLICGQ</sequence>
<dbReference type="Pfam" id="PF26410">
    <property type="entry name" value="GH5_mannosidase"/>
    <property type="match status" value="1"/>
</dbReference>
<keyword evidence="5" id="KW-0326">Glycosidase</keyword>
<dbReference type="InterPro" id="IPR006073">
    <property type="entry name" value="GTP-bd"/>
</dbReference>
<evidence type="ECO:0000256" key="1">
    <source>
        <dbReference type="ARBA" id="ARBA00001678"/>
    </source>
</evidence>
<dbReference type="PANTHER" id="PTHR31451">
    <property type="match status" value="1"/>
</dbReference>
<evidence type="ECO:0000313" key="8">
    <source>
        <dbReference type="EMBL" id="KAK6922684.1"/>
    </source>
</evidence>
<dbReference type="Gene3D" id="3.20.20.80">
    <property type="entry name" value="Glycosidases"/>
    <property type="match status" value="1"/>
</dbReference>
<gene>
    <name evidence="8" type="ORF">RJ641_010988</name>
</gene>
<protein>
    <recommendedName>
        <fullName evidence="3">mannan endo-1,4-beta-mannosidase</fullName>
        <ecNumber evidence="3">3.2.1.78</ecNumber>
    </recommendedName>
</protein>
<evidence type="ECO:0000313" key="9">
    <source>
        <dbReference type="Proteomes" id="UP001370490"/>
    </source>
</evidence>
<dbReference type="PANTHER" id="PTHR31451:SF64">
    <property type="entry name" value="MANNAN ENDO-1,4-BETA-MANNOSIDASE 7"/>
    <property type="match status" value="1"/>
</dbReference>
<dbReference type="InterPro" id="IPR045053">
    <property type="entry name" value="MAN-like"/>
</dbReference>
<accession>A0AAN8V0L0</accession>
<evidence type="ECO:0000259" key="7">
    <source>
        <dbReference type="Pfam" id="PF26410"/>
    </source>
</evidence>
<dbReference type="Gene3D" id="3.40.50.300">
    <property type="entry name" value="P-loop containing nucleotide triphosphate hydrolases"/>
    <property type="match status" value="1"/>
</dbReference>
<feature type="domain" description="Glycoside hydrolase family 5" evidence="7">
    <location>
        <begin position="211"/>
        <end position="253"/>
    </location>
</feature>
<dbReference type="AlphaFoldDB" id="A0AAN8V0L0"/>
<name>A0AAN8V0L0_9MAGN</name>
<dbReference type="InterPro" id="IPR001547">
    <property type="entry name" value="Glyco_hydro_5"/>
</dbReference>
<organism evidence="8 9">
    <name type="scientific">Dillenia turbinata</name>
    <dbReference type="NCBI Taxonomy" id="194707"/>
    <lineage>
        <taxon>Eukaryota</taxon>
        <taxon>Viridiplantae</taxon>
        <taxon>Streptophyta</taxon>
        <taxon>Embryophyta</taxon>
        <taxon>Tracheophyta</taxon>
        <taxon>Spermatophyta</taxon>
        <taxon>Magnoliopsida</taxon>
        <taxon>eudicotyledons</taxon>
        <taxon>Gunneridae</taxon>
        <taxon>Pentapetalae</taxon>
        <taxon>Dilleniales</taxon>
        <taxon>Dilleniaceae</taxon>
        <taxon>Dillenia</taxon>
    </lineage>
</organism>
<keyword evidence="4" id="KW-0378">Hydrolase</keyword>
<dbReference type="SUPFAM" id="SSF52540">
    <property type="entry name" value="P-loop containing nucleoside triphosphate hydrolases"/>
    <property type="match status" value="1"/>
</dbReference>
<comment type="similarity">
    <text evidence="2">Belongs to the glycosyl hydrolase 5 (cellulase A) family.</text>
</comment>
<dbReference type="SUPFAM" id="SSF51445">
    <property type="entry name" value="(Trans)glycosidases"/>
    <property type="match status" value="1"/>
</dbReference>
<dbReference type="Pfam" id="PF01926">
    <property type="entry name" value="MMR_HSR1"/>
    <property type="match status" value="1"/>
</dbReference>
<dbReference type="Proteomes" id="UP001370490">
    <property type="component" value="Unassembled WGS sequence"/>
</dbReference>